<keyword evidence="4" id="KW-1185">Reference proteome</keyword>
<dbReference type="Gene3D" id="3.40.50.850">
    <property type="entry name" value="Isochorismatase-like"/>
    <property type="match status" value="1"/>
</dbReference>
<dbReference type="Proteomes" id="UP000467637">
    <property type="component" value="Unassembled WGS sequence"/>
</dbReference>
<gene>
    <name evidence="3" type="ORF">GON05_01805</name>
</gene>
<proteinExistence type="predicted"/>
<comment type="caution">
    <text evidence="3">The sequence shown here is derived from an EMBL/GenBank/DDBJ whole genome shotgun (WGS) entry which is preliminary data.</text>
</comment>
<dbReference type="SUPFAM" id="SSF52499">
    <property type="entry name" value="Isochorismatase-like hydrolases"/>
    <property type="match status" value="1"/>
</dbReference>
<organism evidence="3 4">
    <name type="scientific">Paenibacillus anseongense</name>
    <dbReference type="NCBI Taxonomy" id="2682845"/>
    <lineage>
        <taxon>Bacteria</taxon>
        <taxon>Bacillati</taxon>
        <taxon>Bacillota</taxon>
        <taxon>Bacilli</taxon>
        <taxon>Bacillales</taxon>
        <taxon>Paenibacillaceae</taxon>
        <taxon>Paenibacillus</taxon>
    </lineage>
</organism>
<dbReference type="EMBL" id="WSEM01000003">
    <property type="protein sequence ID" value="MVQ33373.1"/>
    <property type="molecule type" value="Genomic_DNA"/>
</dbReference>
<accession>A0ABW9U390</accession>
<dbReference type="Pfam" id="PF00857">
    <property type="entry name" value="Isochorismatase"/>
    <property type="match status" value="1"/>
</dbReference>
<feature type="domain" description="Isochorismatase-like" evidence="2">
    <location>
        <begin position="77"/>
        <end position="260"/>
    </location>
</feature>
<sequence>MEVTLDLDFTPRSPRPGVPYTESSFKRSSSRITFRSEEIGVVLVDLWNFGWEDGPVVDSLGFELSTERGSSHAFRKKEIILNKITPAVTSLRKHGIQIFHCNHSQFLSSYPQWLTSTSEEERYHLANPQEFSEVRMEETGNPFPESEWVETWRSRHSDNVFNGSWMSVQGKVYDQIKIPNEIEPKEGDLLIYSKEQFDSLLRSLGIRVLFYMGFETDECIINSNYGIRNMHSYGYMTNIVRDCTTTYESAETLKGLWRTKVAVEQIEKLWGYSITSTELVNSFEIE</sequence>
<evidence type="ECO:0000313" key="3">
    <source>
        <dbReference type="EMBL" id="MVQ33373.1"/>
    </source>
</evidence>
<evidence type="ECO:0000313" key="4">
    <source>
        <dbReference type="Proteomes" id="UP000467637"/>
    </source>
</evidence>
<reference evidence="3 4" key="1">
    <citation type="submission" date="2019-12" db="EMBL/GenBank/DDBJ databases">
        <authorList>
            <person name="Huq M.A."/>
        </authorList>
    </citation>
    <scope>NUCLEOTIDE SEQUENCE [LARGE SCALE GENOMIC DNA]</scope>
    <source>
        <strain evidence="3 4">MAH-34</strain>
    </source>
</reference>
<feature type="region of interest" description="Disordered" evidence="1">
    <location>
        <begin position="1"/>
        <end position="23"/>
    </location>
</feature>
<protein>
    <submittedName>
        <fullName evidence="3">Isochorismatase family protein</fullName>
    </submittedName>
</protein>
<name>A0ABW9U390_9BACL</name>
<dbReference type="InterPro" id="IPR000868">
    <property type="entry name" value="Isochorismatase-like_dom"/>
</dbReference>
<evidence type="ECO:0000259" key="2">
    <source>
        <dbReference type="Pfam" id="PF00857"/>
    </source>
</evidence>
<dbReference type="RefSeq" id="WP_157317544.1">
    <property type="nucleotide sequence ID" value="NZ_WSEM01000003.1"/>
</dbReference>
<dbReference type="InterPro" id="IPR036380">
    <property type="entry name" value="Isochorismatase-like_sf"/>
</dbReference>
<evidence type="ECO:0000256" key="1">
    <source>
        <dbReference type="SAM" id="MobiDB-lite"/>
    </source>
</evidence>